<dbReference type="AlphaFoldDB" id="A0A926DJK0"/>
<comment type="similarity">
    <text evidence="4">Belongs to the WhiA family.</text>
</comment>
<keyword evidence="1 4" id="KW-0132">Cell division</keyword>
<dbReference type="NCBIfam" id="TIGR00647">
    <property type="entry name" value="DNA_bind_WhiA"/>
    <property type="match status" value="1"/>
</dbReference>
<dbReference type="Pfam" id="PF02650">
    <property type="entry name" value="HTH_WhiA"/>
    <property type="match status" value="1"/>
</dbReference>
<evidence type="ECO:0000259" key="6">
    <source>
        <dbReference type="Pfam" id="PF10298"/>
    </source>
</evidence>
<dbReference type="GO" id="GO:0003677">
    <property type="term" value="F:DNA binding"/>
    <property type="evidence" value="ECO:0007669"/>
    <property type="project" value="UniProtKB-UniRule"/>
</dbReference>
<feature type="domain" description="Sporulation transcription regulator WhiA N-terminal" evidence="6">
    <location>
        <begin position="20"/>
        <end position="104"/>
    </location>
</feature>
<evidence type="ECO:0000256" key="2">
    <source>
        <dbReference type="ARBA" id="ARBA00023125"/>
    </source>
</evidence>
<feature type="domain" description="Sporulation regulator WhiA C-terminal" evidence="5">
    <location>
        <begin position="222"/>
        <end position="304"/>
    </location>
</feature>
<reference evidence="8" key="1">
    <citation type="submission" date="2020-08" db="EMBL/GenBank/DDBJ databases">
        <title>Genome public.</title>
        <authorList>
            <person name="Liu C."/>
            <person name="Sun Q."/>
        </authorList>
    </citation>
    <scope>NUCLEOTIDE SEQUENCE</scope>
    <source>
        <strain evidence="8">NSJ-63</strain>
    </source>
</reference>
<proteinExistence type="inferred from homology"/>
<name>A0A926DJK0_9FIRM</name>
<dbReference type="Pfam" id="PF14527">
    <property type="entry name" value="LAGLIDADG_WhiA"/>
    <property type="match status" value="1"/>
</dbReference>
<dbReference type="EMBL" id="JACRSS010000004">
    <property type="protein sequence ID" value="MBC8539021.1"/>
    <property type="molecule type" value="Genomic_DNA"/>
</dbReference>
<comment type="function">
    <text evidence="4">Involved in cell division and chromosome segregation.</text>
</comment>
<dbReference type="InterPro" id="IPR003802">
    <property type="entry name" value="Sporulation_regulator_WhiA"/>
</dbReference>
<dbReference type="Gene3D" id="3.10.28.10">
    <property type="entry name" value="Homing endonucleases"/>
    <property type="match status" value="1"/>
</dbReference>
<accession>A0A926DJK0</accession>
<dbReference type="HAMAP" id="MF_01420">
    <property type="entry name" value="HTH_type_WhiA"/>
    <property type="match status" value="1"/>
</dbReference>
<gene>
    <name evidence="4 8" type="primary">whiA</name>
    <name evidence="8" type="ORF">H8693_08745</name>
</gene>
<dbReference type="GO" id="GO:0051301">
    <property type="term" value="P:cell division"/>
    <property type="evidence" value="ECO:0007669"/>
    <property type="project" value="UniProtKB-UniRule"/>
</dbReference>
<dbReference type="RefSeq" id="WP_249280655.1">
    <property type="nucleotide sequence ID" value="NZ_JACRSS010000004.1"/>
</dbReference>
<sequence length="313" mass="34517">MSFSADVKTECCEVHGKHLHCLRAELAGLVLLSGTISLGSGGLSLLLNTESRGVVTRIFSLVKRVYGLECELLSKTGPLKKNEVYSVRISGREQVLSILDDLGIAVSLGIRLQPEAFSALTQRECCRAAFLRGAFLGGGSISDPQKEYHLEFVVSMPSLAEPLCALLQGFSLNARQTQRKETSVVYIKGIEDIIGLLTRIGAHSSVMELENIRIFKDIRNNVNRQINCESANIDRTVRSAVQQAENIRFIEQTRGLEWLSPALREAAELRLSYPEASLSELAALCPGASRSGINHRLRKLNEIARTLREENNI</sequence>
<evidence type="ECO:0000256" key="3">
    <source>
        <dbReference type="ARBA" id="ARBA00023306"/>
    </source>
</evidence>
<evidence type="ECO:0000259" key="5">
    <source>
        <dbReference type="Pfam" id="PF02650"/>
    </source>
</evidence>
<dbReference type="Proteomes" id="UP000617951">
    <property type="component" value="Unassembled WGS sequence"/>
</dbReference>
<evidence type="ECO:0000256" key="4">
    <source>
        <dbReference type="HAMAP-Rule" id="MF_01420"/>
    </source>
</evidence>
<dbReference type="PANTHER" id="PTHR37307:SF1">
    <property type="entry name" value="CELL DIVISION PROTEIN WHIA-RELATED"/>
    <property type="match status" value="1"/>
</dbReference>
<dbReference type="InterPro" id="IPR027434">
    <property type="entry name" value="Homing_endonucl"/>
</dbReference>
<dbReference type="InterPro" id="IPR018478">
    <property type="entry name" value="Sporu_reg_WhiA_N_dom"/>
</dbReference>
<dbReference type="InterPro" id="IPR023054">
    <property type="entry name" value="Sporulation_regulator_WhiA_C"/>
</dbReference>
<evidence type="ECO:0000256" key="1">
    <source>
        <dbReference type="ARBA" id="ARBA00022618"/>
    </source>
</evidence>
<keyword evidence="2 4" id="KW-0238">DNA-binding</keyword>
<protein>
    <recommendedName>
        <fullName evidence="4">Probable cell division protein WhiA</fullName>
    </recommendedName>
</protein>
<organism evidence="8 9">
    <name type="scientific">Guopingia tenuis</name>
    <dbReference type="NCBI Taxonomy" id="2763656"/>
    <lineage>
        <taxon>Bacteria</taxon>
        <taxon>Bacillati</taxon>
        <taxon>Bacillota</taxon>
        <taxon>Clostridia</taxon>
        <taxon>Christensenellales</taxon>
        <taxon>Christensenellaceae</taxon>
        <taxon>Guopingia</taxon>
    </lineage>
</organism>
<dbReference type="PANTHER" id="PTHR37307">
    <property type="entry name" value="CELL DIVISION PROTEIN WHIA-RELATED"/>
    <property type="match status" value="1"/>
</dbReference>
<evidence type="ECO:0000259" key="7">
    <source>
        <dbReference type="Pfam" id="PF14527"/>
    </source>
</evidence>
<keyword evidence="9" id="KW-1185">Reference proteome</keyword>
<comment type="caution">
    <text evidence="8">The sequence shown here is derived from an EMBL/GenBank/DDBJ whole genome shotgun (WGS) entry which is preliminary data.</text>
</comment>
<evidence type="ECO:0000313" key="8">
    <source>
        <dbReference type="EMBL" id="MBC8539021.1"/>
    </source>
</evidence>
<dbReference type="SUPFAM" id="SSF55608">
    <property type="entry name" value="Homing endonucleases"/>
    <property type="match status" value="1"/>
</dbReference>
<feature type="domain" description="WhiA LAGLIDADG-like" evidence="7">
    <location>
        <begin position="128"/>
        <end position="219"/>
    </location>
</feature>
<dbReference type="GO" id="GO:0043937">
    <property type="term" value="P:regulation of sporulation"/>
    <property type="evidence" value="ECO:0007669"/>
    <property type="project" value="InterPro"/>
</dbReference>
<dbReference type="Pfam" id="PF10298">
    <property type="entry name" value="WhiA_N"/>
    <property type="match status" value="1"/>
</dbReference>
<dbReference type="InterPro" id="IPR039518">
    <property type="entry name" value="WhiA_LAGLIDADG_dom"/>
</dbReference>
<keyword evidence="3 4" id="KW-0131">Cell cycle</keyword>
<evidence type="ECO:0000313" key="9">
    <source>
        <dbReference type="Proteomes" id="UP000617951"/>
    </source>
</evidence>